<organism evidence="1 2">
    <name type="scientific">Rhodopseudomonas faecalis</name>
    <dbReference type="NCBI Taxonomy" id="99655"/>
    <lineage>
        <taxon>Bacteria</taxon>
        <taxon>Pseudomonadati</taxon>
        <taxon>Pseudomonadota</taxon>
        <taxon>Alphaproteobacteria</taxon>
        <taxon>Hyphomicrobiales</taxon>
        <taxon>Nitrobacteraceae</taxon>
        <taxon>Rhodopseudomonas</taxon>
    </lineage>
</organism>
<dbReference type="Proteomes" id="UP000248148">
    <property type="component" value="Unassembled WGS sequence"/>
</dbReference>
<evidence type="ECO:0000313" key="1">
    <source>
        <dbReference type="EMBL" id="PYF04496.1"/>
    </source>
</evidence>
<evidence type="ECO:0000313" key="2">
    <source>
        <dbReference type="Proteomes" id="UP000248148"/>
    </source>
</evidence>
<accession>A0A318TID7</accession>
<dbReference type="EMBL" id="QJTI01000003">
    <property type="protein sequence ID" value="PYF04496.1"/>
    <property type="molecule type" value="Genomic_DNA"/>
</dbReference>
<gene>
    <name evidence="1" type="ORF">BJ122_103150</name>
</gene>
<comment type="caution">
    <text evidence="1">The sequence shown here is derived from an EMBL/GenBank/DDBJ whole genome shotgun (WGS) entry which is preliminary data.</text>
</comment>
<name>A0A318TID7_9BRAD</name>
<dbReference type="AlphaFoldDB" id="A0A318TID7"/>
<proteinExistence type="predicted"/>
<reference evidence="1 2" key="1">
    <citation type="submission" date="2018-06" db="EMBL/GenBank/DDBJ databases">
        <title>Genomic Encyclopedia of Archaeal and Bacterial Type Strains, Phase II (KMG-II): from individual species to whole genera.</title>
        <authorList>
            <person name="Goeker M."/>
        </authorList>
    </citation>
    <scope>NUCLEOTIDE SEQUENCE [LARGE SCALE GENOMIC DNA]</scope>
    <source>
        <strain evidence="1 2">JCM 11668</strain>
    </source>
</reference>
<keyword evidence="2" id="KW-1185">Reference proteome</keyword>
<protein>
    <submittedName>
        <fullName evidence="1">Uncharacterized protein</fullName>
    </submittedName>
</protein>
<sequence>MPTAQAGDLPRVSSAEARAAAATAGKPLPAADHDEIDTEHIFGMTMGSDIGEKGEFELELETFSGIGKRSGYYLTTATHTHFKYTLTDNLRVAPGFTLGTHNISGVPELEDRNAIGIHEASVEIRYKLLDRHVAPFGFTLNFEPIVSRIDDVSGRRIEGYGAVLSALMDKEWVPNKLFSALNVGYIVGASQLRGGNPWSHDSDLMISTAVSYKFFPSVLFGVEARYLQAFDGCGLDRQKGAAFYVGPTFSIALAKNVGLSGSWNIQAAGKALDDPRALDLSNFERHQALLRLTAHF</sequence>